<sequence length="461" mass="48519">MIAGVMIVGRTAGTTTLVRTVGVIIALLAVLMMGVAVTMETAVVVVVATVVAIRIDVTMGAPVVSLHATWTPLVRSVTYMDIQPRSAGGVMVMIAVTVTMETAMEARMQILHLMAWTQIDSVADSGEHSHVHADPETPPLEADSPALGSHGSAGSSHGEHMPSPRAGAPPSGRSSPATDDRGTHTPSPNQDAPLGGLSPPGTAAGPSNDDHMSSPNANAPSSGLSAPGGSSVPGRGGEIPAAPPPGVRTRLQQGWHLRQLDVKNVFLHGVLEEEVYMRKPPGFEDSTTPHYVCKLDKALYGLKQAPRACYAISALLKDLNKNFAIKDLGDLHFFLGIEVKRVNDGLLLTQEKYATELLDKVGHSFVAEVASDSTTGTVVVVDSSTGTVVLPASLLGSPASPTSVLRVTPLTVIVPLGSPDLSAPTVNAQPYNEAEYAEYRKLQSPERRSWLRTWLCNQFPA</sequence>
<comment type="caution">
    <text evidence="4">The sequence shown here is derived from an EMBL/GenBank/DDBJ whole genome shotgun (WGS) entry which is preliminary data.</text>
</comment>
<evidence type="ECO:0000256" key="2">
    <source>
        <dbReference type="SAM" id="Phobius"/>
    </source>
</evidence>
<organism evidence="4 5">
    <name type="scientific">Lolium multiflorum</name>
    <name type="common">Italian ryegrass</name>
    <name type="synonym">Lolium perenne subsp. multiflorum</name>
    <dbReference type="NCBI Taxonomy" id="4521"/>
    <lineage>
        <taxon>Eukaryota</taxon>
        <taxon>Viridiplantae</taxon>
        <taxon>Streptophyta</taxon>
        <taxon>Embryophyta</taxon>
        <taxon>Tracheophyta</taxon>
        <taxon>Spermatophyta</taxon>
        <taxon>Magnoliopsida</taxon>
        <taxon>Liliopsida</taxon>
        <taxon>Poales</taxon>
        <taxon>Poaceae</taxon>
        <taxon>BOP clade</taxon>
        <taxon>Pooideae</taxon>
        <taxon>Poodae</taxon>
        <taxon>Poeae</taxon>
        <taxon>Poeae Chloroplast Group 2 (Poeae type)</taxon>
        <taxon>Loliodinae</taxon>
        <taxon>Loliinae</taxon>
        <taxon>Lolium</taxon>
    </lineage>
</organism>
<feature type="compositionally biased region" description="Basic and acidic residues" evidence="1">
    <location>
        <begin position="125"/>
        <end position="135"/>
    </location>
</feature>
<dbReference type="Pfam" id="PF07727">
    <property type="entry name" value="RVT_2"/>
    <property type="match status" value="1"/>
</dbReference>
<name>A0AAD8TNR1_LOLMU</name>
<feature type="transmembrane region" description="Helical" evidence="2">
    <location>
        <begin position="16"/>
        <end position="36"/>
    </location>
</feature>
<dbReference type="AlphaFoldDB" id="A0AAD8TNR1"/>
<dbReference type="Proteomes" id="UP001231189">
    <property type="component" value="Unassembled WGS sequence"/>
</dbReference>
<proteinExistence type="predicted"/>
<dbReference type="SUPFAM" id="SSF56672">
    <property type="entry name" value="DNA/RNA polymerases"/>
    <property type="match status" value="1"/>
</dbReference>
<evidence type="ECO:0000259" key="3">
    <source>
        <dbReference type="Pfam" id="PF07727"/>
    </source>
</evidence>
<protein>
    <recommendedName>
        <fullName evidence="3">Reverse transcriptase Ty1/copia-type domain-containing protein</fullName>
    </recommendedName>
</protein>
<keyword evidence="5" id="KW-1185">Reference proteome</keyword>
<dbReference type="InterPro" id="IPR013103">
    <property type="entry name" value="RVT_2"/>
</dbReference>
<feature type="region of interest" description="Disordered" evidence="1">
    <location>
        <begin position="125"/>
        <end position="248"/>
    </location>
</feature>
<feature type="transmembrane region" description="Helical" evidence="2">
    <location>
        <begin position="86"/>
        <end position="104"/>
    </location>
</feature>
<keyword evidence="2" id="KW-0812">Transmembrane</keyword>
<keyword evidence="2" id="KW-0472">Membrane</keyword>
<dbReference type="EMBL" id="JAUUTY010000002">
    <property type="protein sequence ID" value="KAK1684956.1"/>
    <property type="molecule type" value="Genomic_DNA"/>
</dbReference>
<accession>A0AAD8TNR1</accession>
<reference evidence="4" key="1">
    <citation type="submission" date="2023-07" db="EMBL/GenBank/DDBJ databases">
        <title>A chromosome-level genome assembly of Lolium multiflorum.</title>
        <authorList>
            <person name="Chen Y."/>
            <person name="Copetti D."/>
            <person name="Kolliker R."/>
            <person name="Studer B."/>
        </authorList>
    </citation>
    <scope>NUCLEOTIDE SEQUENCE</scope>
    <source>
        <strain evidence="4">02402/16</strain>
        <tissue evidence="4">Leaf</tissue>
    </source>
</reference>
<dbReference type="InterPro" id="IPR043502">
    <property type="entry name" value="DNA/RNA_pol_sf"/>
</dbReference>
<feature type="transmembrane region" description="Helical" evidence="2">
    <location>
        <begin position="43"/>
        <end position="66"/>
    </location>
</feature>
<evidence type="ECO:0000256" key="1">
    <source>
        <dbReference type="SAM" id="MobiDB-lite"/>
    </source>
</evidence>
<feature type="compositionally biased region" description="Low complexity" evidence="1">
    <location>
        <begin position="213"/>
        <end position="230"/>
    </location>
</feature>
<gene>
    <name evidence="4" type="ORF">QYE76_045804</name>
</gene>
<evidence type="ECO:0000313" key="4">
    <source>
        <dbReference type="EMBL" id="KAK1684956.1"/>
    </source>
</evidence>
<feature type="domain" description="Reverse transcriptase Ty1/copia-type" evidence="3">
    <location>
        <begin position="252"/>
        <end position="320"/>
    </location>
</feature>
<keyword evidence="2" id="KW-1133">Transmembrane helix</keyword>
<evidence type="ECO:0000313" key="5">
    <source>
        <dbReference type="Proteomes" id="UP001231189"/>
    </source>
</evidence>